<proteinExistence type="predicted"/>
<evidence type="ECO:0000256" key="1">
    <source>
        <dbReference type="SAM" id="MobiDB-lite"/>
    </source>
</evidence>
<sequence length="527" mass="58815">MSGSHPLAPTFALPPFDNANVDTILRCRDGVHFRVRGAVLLEASPVFSDMLAAISSEGEEDDRGGYRSEHYDGKPIITVVENSDVIDPLLRLIYPITDPVLKDLQDIRPVLAAAMKYQMEEATTLLKKALLSYVETQPLRVWAHACLLRLEEEARTAARALVGKELPAEAPEELQEVSAGDYYRLTKFLNCRELAAKAVELFKVDPSDIKDRPKKSPRWSRSEDPPESFTFRSRPYADIICRSSDGQDFRAHRIILCVASSTLQTKITSLLPEKPPSTSSASASKDDVLPVVQMDVDAQALGAVLESCYVEPSSFAYDCSTPQYIMSMMVAARTLGMQRLLDKMQRCSYASTSRDDPLLGYLLAAKMDFPETAKEVAWNLHHDVFSYGYLPEMESTPAHFYHSLLVNRRKNAPTNAARNAKSGALDASSCTPEAKKLKMGGLHSSRCHPWVQSLVAGNMESLRGLDRALDAFAVTPRYEDVLQDSLKEKIWCGKCEPNVRALNDMSVSWKRVYDVLCENDYIHQIPE</sequence>
<dbReference type="SMART" id="SM00225">
    <property type="entry name" value="BTB"/>
    <property type="match status" value="2"/>
</dbReference>
<dbReference type="STRING" id="1077348.A0A2G8RTV7"/>
<feature type="domain" description="BTB" evidence="2">
    <location>
        <begin position="237"/>
        <end position="309"/>
    </location>
</feature>
<dbReference type="PROSITE" id="PS50097">
    <property type="entry name" value="BTB"/>
    <property type="match status" value="2"/>
</dbReference>
<dbReference type="InterPro" id="IPR011333">
    <property type="entry name" value="SKP1/BTB/POZ_sf"/>
</dbReference>
<feature type="domain" description="BTB" evidence="2">
    <location>
        <begin position="21"/>
        <end position="94"/>
    </location>
</feature>
<dbReference type="OrthoDB" id="3164835at2759"/>
<gene>
    <name evidence="3" type="ORF">GSI_12820</name>
</gene>
<name>A0A2G8RTV7_9APHY</name>
<feature type="region of interest" description="Disordered" evidence="1">
    <location>
        <begin position="210"/>
        <end position="230"/>
    </location>
</feature>
<evidence type="ECO:0000313" key="4">
    <source>
        <dbReference type="Proteomes" id="UP000230002"/>
    </source>
</evidence>
<dbReference type="InterPro" id="IPR000210">
    <property type="entry name" value="BTB/POZ_dom"/>
</dbReference>
<evidence type="ECO:0000313" key="3">
    <source>
        <dbReference type="EMBL" id="PIL24933.1"/>
    </source>
</evidence>
<dbReference type="EMBL" id="AYKW01000056">
    <property type="protein sequence ID" value="PIL24933.1"/>
    <property type="molecule type" value="Genomic_DNA"/>
</dbReference>
<dbReference type="SUPFAM" id="SSF54695">
    <property type="entry name" value="POZ domain"/>
    <property type="match status" value="2"/>
</dbReference>
<dbReference type="Pfam" id="PF00651">
    <property type="entry name" value="BTB"/>
    <property type="match status" value="2"/>
</dbReference>
<keyword evidence="4" id="KW-1185">Reference proteome</keyword>
<protein>
    <recommendedName>
        <fullName evidence="2">BTB domain-containing protein</fullName>
    </recommendedName>
</protein>
<organism evidence="3 4">
    <name type="scientific">Ganoderma sinense ZZ0214-1</name>
    <dbReference type="NCBI Taxonomy" id="1077348"/>
    <lineage>
        <taxon>Eukaryota</taxon>
        <taxon>Fungi</taxon>
        <taxon>Dikarya</taxon>
        <taxon>Basidiomycota</taxon>
        <taxon>Agaricomycotina</taxon>
        <taxon>Agaricomycetes</taxon>
        <taxon>Polyporales</taxon>
        <taxon>Polyporaceae</taxon>
        <taxon>Ganoderma</taxon>
    </lineage>
</organism>
<dbReference type="Gene3D" id="3.30.710.10">
    <property type="entry name" value="Potassium Channel Kv1.1, Chain A"/>
    <property type="match status" value="2"/>
</dbReference>
<reference evidence="3 4" key="1">
    <citation type="journal article" date="2015" name="Sci. Rep.">
        <title>Chromosome-level genome map provides insights into diverse defense mechanisms in the medicinal fungus Ganoderma sinense.</title>
        <authorList>
            <person name="Zhu Y."/>
            <person name="Xu J."/>
            <person name="Sun C."/>
            <person name="Zhou S."/>
            <person name="Xu H."/>
            <person name="Nelson D.R."/>
            <person name="Qian J."/>
            <person name="Song J."/>
            <person name="Luo H."/>
            <person name="Xiang L."/>
            <person name="Li Y."/>
            <person name="Xu Z."/>
            <person name="Ji A."/>
            <person name="Wang L."/>
            <person name="Lu S."/>
            <person name="Hayward A."/>
            <person name="Sun W."/>
            <person name="Li X."/>
            <person name="Schwartz D.C."/>
            <person name="Wang Y."/>
            <person name="Chen S."/>
        </authorList>
    </citation>
    <scope>NUCLEOTIDE SEQUENCE [LARGE SCALE GENOMIC DNA]</scope>
    <source>
        <strain evidence="3 4">ZZ0214-1</strain>
    </source>
</reference>
<dbReference type="Proteomes" id="UP000230002">
    <property type="component" value="Unassembled WGS sequence"/>
</dbReference>
<accession>A0A2G8RTV7</accession>
<comment type="caution">
    <text evidence="3">The sequence shown here is derived from an EMBL/GenBank/DDBJ whole genome shotgun (WGS) entry which is preliminary data.</text>
</comment>
<dbReference type="CDD" id="cd18186">
    <property type="entry name" value="BTB_POZ_ZBTB_KLHL-like"/>
    <property type="match status" value="1"/>
</dbReference>
<evidence type="ECO:0000259" key="2">
    <source>
        <dbReference type="PROSITE" id="PS50097"/>
    </source>
</evidence>
<dbReference type="AlphaFoldDB" id="A0A2G8RTV7"/>